<comment type="caution">
    <text evidence="1">The sequence shown here is derived from an EMBL/GenBank/DDBJ whole genome shotgun (WGS) entry which is preliminary data.</text>
</comment>
<gene>
    <name evidence="1" type="ORF">E2C01_020139</name>
</gene>
<reference evidence="1 2" key="1">
    <citation type="submission" date="2019-05" db="EMBL/GenBank/DDBJ databases">
        <title>Another draft genome of Portunus trituberculatus and its Hox gene families provides insights of decapod evolution.</title>
        <authorList>
            <person name="Jeong J.-H."/>
            <person name="Song I."/>
            <person name="Kim S."/>
            <person name="Choi T."/>
            <person name="Kim D."/>
            <person name="Ryu S."/>
            <person name="Kim W."/>
        </authorList>
    </citation>
    <scope>NUCLEOTIDE SEQUENCE [LARGE SCALE GENOMIC DNA]</scope>
    <source>
        <tissue evidence="1">Muscle</tissue>
    </source>
</reference>
<protein>
    <submittedName>
        <fullName evidence="1">Uncharacterized protein</fullName>
    </submittedName>
</protein>
<name>A0A5B7E0X9_PORTR</name>
<organism evidence="1 2">
    <name type="scientific">Portunus trituberculatus</name>
    <name type="common">Swimming crab</name>
    <name type="synonym">Neptunus trituberculatus</name>
    <dbReference type="NCBI Taxonomy" id="210409"/>
    <lineage>
        <taxon>Eukaryota</taxon>
        <taxon>Metazoa</taxon>
        <taxon>Ecdysozoa</taxon>
        <taxon>Arthropoda</taxon>
        <taxon>Crustacea</taxon>
        <taxon>Multicrustacea</taxon>
        <taxon>Malacostraca</taxon>
        <taxon>Eumalacostraca</taxon>
        <taxon>Eucarida</taxon>
        <taxon>Decapoda</taxon>
        <taxon>Pleocyemata</taxon>
        <taxon>Brachyura</taxon>
        <taxon>Eubrachyura</taxon>
        <taxon>Portunoidea</taxon>
        <taxon>Portunidae</taxon>
        <taxon>Portuninae</taxon>
        <taxon>Portunus</taxon>
    </lineage>
</organism>
<dbReference type="Proteomes" id="UP000324222">
    <property type="component" value="Unassembled WGS sequence"/>
</dbReference>
<dbReference type="AlphaFoldDB" id="A0A5B7E0X9"/>
<keyword evidence="2" id="KW-1185">Reference proteome</keyword>
<evidence type="ECO:0000313" key="2">
    <source>
        <dbReference type="Proteomes" id="UP000324222"/>
    </source>
</evidence>
<proteinExistence type="predicted"/>
<sequence>MEMEENENGEEGEDPWTAVDLLCIFPPLPSFPPAPQLTQYPAPPTLSPSLSLRPEPLTLTLSSPYVFTQAHLSLPSPALSLPSVLVHKV</sequence>
<evidence type="ECO:0000313" key="1">
    <source>
        <dbReference type="EMBL" id="MPC26987.1"/>
    </source>
</evidence>
<dbReference type="EMBL" id="VSRR010001679">
    <property type="protein sequence ID" value="MPC26987.1"/>
    <property type="molecule type" value="Genomic_DNA"/>
</dbReference>
<accession>A0A5B7E0X9</accession>